<organism evidence="2 3">
    <name type="scientific">Aliarcobacter cryaerophilus</name>
    <dbReference type="NCBI Taxonomy" id="28198"/>
    <lineage>
        <taxon>Bacteria</taxon>
        <taxon>Pseudomonadati</taxon>
        <taxon>Campylobacterota</taxon>
        <taxon>Epsilonproteobacteria</taxon>
        <taxon>Campylobacterales</taxon>
        <taxon>Arcobacteraceae</taxon>
        <taxon>Aliarcobacter</taxon>
    </lineage>
</organism>
<dbReference type="PROSITE" id="PS50887">
    <property type="entry name" value="GGDEF"/>
    <property type="match status" value="1"/>
</dbReference>
<dbReference type="Gene3D" id="3.30.70.270">
    <property type="match status" value="1"/>
</dbReference>
<evidence type="ECO:0000313" key="3">
    <source>
        <dbReference type="Proteomes" id="UP000192599"/>
    </source>
</evidence>
<dbReference type="NCBIfam" id="TIGR00254">
    <property type="entry name" value="GGDEF"/>
    <property type="match status" value="1"/>
</dbReference>
<comment type="caution">
    <text evidence="2">The sequence shown here is derived from an EMBL/GenBank/DDBJ whole genome shotgun (WGS) entry which is preliminary data.</text>
</comment>
<dbReference type="Pfam" id="PF00990">
    <property type="entry name" value="GGDEF"/>
    <property type="match status" value="1"/>
</dbReference>
<reference evidence="2 3" key="1">
    <citation type="submission" date="2017-04" db="EMBL/GenBank/DDBJ databases">
        <title>Accumulation and expression of multiple antibiotic resistance genes in Arcobacter cryaerophilus that thrives in sewage.</title>
        <authorList>
            <person name="Millar J.A."/>
            <person name="Raghavan R."/>
        </authorList>
    </citation>
    <scope>NUCLEOTIDE SEQUENCE [LARGE SCALE GENOMIC DNA]</scope>
    <source>
        <strain evidence="2 3">AZT-1</strain>
    </source>
</reference>
<proteinExistence type="predicted"/>
<protein>
    <submittedName>
        <fullName evidence="2">GGDEF domain-containing protein</fullName>
    </submittedName>
</protein>
<feature type="domain" description="GGDEF" evidence="1">
    <location>
        <begin position="160"/>
        <end position="297"/>
    </location>
</feature>
<sequence>MGKTYKMRNFYETITQFSHKLSISEKQEVFDEIFEFLQFNFKIDSLKIYLKKSGISSSVFDNSDEANSAFFYTYKTKLTNSLELTFGIIFKNKSKLDELKKDTTNINISLDILSMNIYTKHLENTISDILIIDLLTGCYNRTYLNHYIRSIFSLALREGKKIAFLKVGVDHFKAVLDEFNYEIGDRVIKRLAQVLQAGTRDSDLVIRVSNDAFLVLLQNIQEEENALFVANKLIDAFKKEKIVINPDTNQVLMKTICVGISFYPKDGEDLDTIIKKSDIAIREAKNKGRGIAFVFSEDETSKIELF</sequence>
<dbReference type="PANTHER" id="PTHR46663:SF2">
    <property type="entry name" value="GGDEF DOMAIN-CONTAINING PROTEIN"/>
    <property type="match status" value="1"/>
</dbReference>
<dbReference type="AlphaFoldDB" id="A0A1V9VEE6"/>
<evidence type="ECO:0000259" key="1">
    <source>
        <dbReference type="PROSITE" id="PS50887"/>
    </source>
</evidence>
<dbReference type="RefSeq" id="WP_081560215.1">
    <property type="nucleotide sequence ID" value="NZ_JAMXEQ010000001.1"/>
</dbReference>
<dbReference type="Proteomes" id="UP000192599">
    <property type="component" value="Unassembled WGS sequence"/>
</dbReference>
<dbReference type="InterPro" id="IPR052163">
    <property type="entry name" value="DGC-Regulatory_Protein"/>
</dbReference>
<gene>
    <name evidence="2" type="ORF">AS859_00330</name>
</gene>
<accession>A0A1V9VEE6</accession>
<evidence type="ECO:0000313" key="2">
    <source>
        <dbReference type="EMBL" id="OQR42314.1"/>
    </source>
</evidence>
<dbReference type="InterPro" id="IPR029787">
    <property type="entry name" value="Nucleotide_cyclase"/>
</dbReference>
<dbReference type="SMART" id="SM00267">
    <property type="entry name" value="GGDEF"/>
    <property type="match status" value="1"/>
</dbReference>
<name>A0A1V9VEE6_9BACT</name>
<dbReference type="InterPro" id="IPR000160">
    <property type="entry name" value="GGDEF_dom"/>
</dbReference>
<dbReference type="SUPFAM" id="SSF55073">
    <property type="entry name" value="Nucleotide cyclase"/>
    <property type="match status" value="1"/>
</dbReference>
<dbReference type="InterPro" id="IPR043128">
    <property type="entry name" value="Rev_trsase/Diguanyl_cyclase"/>
</dbReference>
<dbReference type="CDD" id="cd01949">
    <property type="entry name" value="GGDEF"/>
    <property type="match status" value="1"/>
</dbReference>
<dbReference type="EMBL" id="LNTC01000002">
    <property type="protein sequence ID" value="OQR42314.1"/>
    <property type="molecule type" value="Genomic_DNA"/>
</dbReference>
<dbReference type="PANTHER" id="PTHR46663">
    <property type="entry name" value="DIGUANYLATE CYCLASE DGCT-RELATED"/>
    <property type="match status" value="1"/>
</dbReference>